<keyword evidence="5" id="KW-1185">Reference proteome</keyword>
<dbReference type="InterPro" id="IPR012674">
    <property type="entry name" value="Calycin"/>
</dbReference>
<dbReference type="SUPFAM" id="SSF50814">
    <property type="entry name" value="Lipocalins"/>
    <property type="match status" value="1"/>
</dbReference>
<evidence type="ECO:0000256" key="2">
    <source>
        <dbReference type="RuleBase" id="RU003696"/>
    </source>
</evidence>
<dbReference type="Gene3D" id="2.40.128.20">
    <property type="match status" value="1"/>
</dbReference>
<evidence type="ECO:0000313" key="5">
    <source>
        <dbReference type="Proteomes" id="UP000265140"/>
    </source>
</evidence>
<dbReference type="Ensembl" id="ENSELUT00000109311.1">
    <property type="protein sequence ID" value="ENSELUP00000090472.1"/>
    <property type="gene ID" value="ENSELUG00000039325.1"/>
</dbReference>
<reference evidence="4 5" key="1">
    <citation type="submission" date="2020-02" db="EMBL/GenBank/DDBJ databases">
        <title>Esox lucius (northern pike) genome, fEsoLuc1, primary haplotype.</title>
        <authorList>
            <person name="Myers G."/>
            <person name="Karagic N."/>
            <person name="Meyer A."/>
            <person name="Pippel M."/>
            <person name="Reichard M."/>
            <person name="Winkler S."/>
            <person name="Tracey A."/>
            <person name="Sims Y."/>
            <person name="Howe K."/>
            <person name="Rhie A."/>
            <person name="Formenti G."/>
            <person name="Durbin R."/>
            <person name="Fedrigo O."/>
            <person name="Jarvis E.D."/>
        </authorList>
    </citation>
    <scope>NUCLEOTIDE SEQUENCE [LARGE SCALE GENOMIC DNA]</scope>
</reference>
<comment type="similarity">
    <text evidence="1 2">Belongs to the calycin superfamily. Fatty-acid binding protein (FABP) family.</text>
</comment>
<dbReference type="InterPro" id="IPR031259">
    <property type="entry name" value="ILBP"/>
</dbReference>
<reference evidence="4" key="3">
    <citation type="submission" date="2025-09" db="UniProtKB">
        <authorList>
            <consortium name="Ensembl"/>
        </authorList>
    </citation>
    <scope>IDENTIFICATION</scope>
</reference>
<dbReference type="InterPro" id="IPR000566">
    <property type="entry name" value="Lipocln_cytosolic_FA-bd_dom"/>
</dbReference>
<dbReference type="Proteomes" id="UP000265140">
    <property type="component" value="Chromosome 20"/>
</dbReference>
<feature type="domain" description="Cytosolic fatty-acid binding proteins" evidence="3">
    <location>
        <begin position="10"/>
        <end position="27"/>
    </location>
</feature>
<evidence type="ECO:0000256" key="1">
    <source>
        <dbReference type="ARBA" id="ARBA00008390"/>
    </source>
</evidence>
<accession>A0AAY5KVA8</accession>
<proteinExistence type="inferred from homology"/>
<dbReference type="Pfam" id="PF00061">
    <property type="entry name" value="Lipocalin"/>
    <property type="match status" value="1"/>
</dbReference>
<reference evidence="4" key="2">
    <citation type="submission" date="2025-08" db="UniProtKB">
        <authorList>
            <consortium name="Ensembl"/>
        </authorList>
    </citation>
    <scope>IDENTIFICATION</scope>
</reference>
<name>A0AAY5KVA8_ESOLU</name>
<keyword evidence="2" id="KW-0813">Transport</keyword>
<dbReference type="GeneTree" id="ENSGT00940000157619"/>
<dbReference type="GO" id="GO:0008289">
    <property type="term" value="F:lipid binding"/>
    <property type="evidence" value="ECO:0007669"/>
    <property type="project" value="InterPro"/>
</dbReference>
<dbReference type="PANTHER" id="PTHR11955">
    <property type="entry name" value="FATTY ACID BINDING PROTEIN"/>
    <property type="match status" value="1"/>
</dbReference>
<evidence type="ECO:0000313" key="4">
    <source>
        <dbReference type="Ensembl" id="ENSELUP00000090472.1"/>
    </source>
</evidence>
<dbReference type="PROSITE" id="PS00214">
    <property type="entry name" value="FABP"/>
    <property type="match status" value="1"/>
</dbReference>
<dbReference type="PRINTS" id="PR00178">
    <property type="entry name" value="FATTYACIDBP"/>
</dbReference>
<protein>
    <recommendedName>
        <fullName evidence="3">Cytosolic fatty-acid binding proteins domain-containing protein</fullName>
    </recommendedName>
</protein>
<evidence type="ECO:0000259" key="3">
    <source>
        <dbReference type="PROSITE" id="PS00214"/>
    </source>
</evidence>
<organism evidence="4 5">
    <name type="scientific">Esox lucius</name>
    <name type="common">Northern pike</name>
    <dbReference type="NCBI Taxonomy" id="8010"/>
    <lineage>
        <taxon>Eukaryota</taxon>
        <taxon>Metazoa</taxon>
        <taxon>Chordata</taxon>
        <taxon>Craniata</taxon>
        <taxon>Vertebrata</taxon>
        <taxon>Euteleostomi</taxon>
        <taxon>Actinopterygii</taxon>
        <taxon>Neopterygii</taxon>
        <taxon>Teleostei</taxon>
        <taxon>Protacanthopterygii</taxon>
        <taxon>Esociformes</taxon>
        <taxon>Esocidae</taxon>
        <taxon>Esox</taxon>
    </lineage>
</organism>
<dbReference type="InterPro" id="IPR000463">
    <property type="entry name" value="Fatty_acid-bd"/>
</dbReference>
<dbReference type="AlphaFoldDB" id="A0AAY5KVA8"/>
<sequence>MERKIPDFAGTWKMKSSENFEELLKALGVNVMLRKIAVAAASKPSVEITQEGETLSIRTSTSVRTTHVTFTVGESFNEATVDGRPCTVHTHTHTHCCTVHIHTHTHTTARYTYTHTHTHTTARYTFIHSLYCMVHTHTHYYTVHTHTHTHTHTTAWYITSLVVWMSVSRNIFILST</sequence>